<keyword evidence="2" id="KW-1185">Reference proteome</keyword>
<sequence length="457" mass="51891">MRYRLGPVSLPVESNSTVDTHNFPDIILLPDSTDSTCKHFMSHWRMHLELRAPSSAELLDKKLKDDGFRLFRLDGSAYDLTACCVGKADTRRAAGLELSRRFAHEVVVNECGIKFKGAYFNVWRFADMNRLRKQLAHVKSLYLSIEGASRHHDMEAKSVLEDKYVRVKTGVNNLVEIIAEKKLQSLHINYRWERLQRLTLKKATGTIMRTVRECASTEQHIRDILKPFLTLRNIPDVAISLTSQSHDFLQLRREQQLSGEPTPSSRHKVKKQCKLRRRLAKAHSGYTAAEALETQSKLNKAYERLCKPRTVNPNPTRAELLLLKRRRMKGIHPRVDTILRLPPTSAEEFERHFDDLRACAVARIRSGSLVTEERPLAGEWMMVLEAAEEVAMSLVAPAALEGEALAKAWRACEEGDMEKLRRAVGGLATYWAGLAGDAEDGPQHWKEAVVALSLELE</sequence>
<dbReference type="AlphaFoldDB" id="A0A9P4M3Z9"/>
<organism evidence="1 2">
    <name type="scientific">Rhizodiscina lignyota</name>
    <dbReference type="NCBI Taxonomy" id="1504668"/>
    <lineage>
        <taxon>Eukaryota</taxon>
        <taxon>Fungi</taxon>
        <taxon>Dikarya</taxon>
        <taxon>Ascomycota</taxon>
        <taxon>Pezizomycotina</taxon>
        <taxon>Dothideomycetes</taxon>
        <taxon>Pleosporomycetidae</taxon>
        <taxon>Aulographales</taxon>
        <taxon>Rhizodiscinaceae</taxon>
        <taxon>Rhizodiscina</taxon>
    </lineage>
</organism>
<accession>A0A9P4M3Z9</accession>
<proteinExistence type="predicted"/>
<name>A0A9P4M3Z9_9PEZI</name>
<evidence type="ECO:0000313" key="1">
    <source>
        <dbReference type="EMBL" id="KAF2093792.1"/>
    </source>
</evidence>
<dbReference type="Proteomes" id="UP000799772">
    <property type="component" value="Unassembled WGS sequence"/>
</dbReference>
<protein>
    <submittedName>
        <fullName evidence="1">Uncharacterized protein</fullName>
    </submittedName>
</protein>
<reference evidence="1" key="1">
    <citation type="journal article" date="2020" name="Stud. Mycol.">
        <title>101 Dothideomycetes genomes: a test case for predicting lifestyles and emergence of pathogens.</title>
        <authorList>
            <person name="Haridas S."/>
            <person name="Albert R."/>
            <person name="Binder M."/>
            <person name="Bloem J."/>
            <person name="Labutti K."/>
            <person name="Salamov A."/>
            <person name="Andreopoulos B."/>
            <person name="Baker S."/>
            <person name="Barry K."/>
            <person name="Bills G."/>
            <person name="Bluhm B."/>
            <person name="Cannon C."/>
            <person name="Castanera R."/>
            <person name="Culley D."/>
            <person name="Daum C."/>
            <person name="Ezra D."/>
            <person name="Gonzalez J."/>
            <person name="Henrissat B."/>
            <person name="Kuo A."/>
            <person name="Liang C."/>
            <person name="Lipzen A."/>
            <person name="Lutzoni F."/>
            <person name="Magnuson J."/>
            <person name="Mondo S."/>
            <person name="Nolan M."/>
            <person name="Ohm R."/>
            <person name="Pangilinan J."/>
            <person name="Park H.-J."/>
            <person name="Ramirez L."/>
            <person name="Alfaro M."/>
            <person name="Sun H."/>
            <person name="Tritt A."/>
            <person name="Yoshinaga Y."/>
            <person name="Zwiers L.-H."/>
            <person name="Turgeon B."/>
            <person name="Goodwin S."/>
            <person name="Spatafora J."/>
            <person name="Crous P."/>
            <person name="Grigoriev I."/>
        </authorList>
    </citation>
    <scope>NUCLEOTIDE SEQUENCE</scope>
    <source>
        <strain evidence="1">CBS 133067</strain>
    </source>
</reference>
<comment type="caution">
    <text evidence="1">The sequence shown here is derived from an EMBL/GenBank/DDBJ whole genome shotgun (WGS) entry which is preliminary data.</text>
</comment>
<gene>
    <name evidence="1" type="ORF">NA57DRAFT_61014</name>
</gene>
<dbReference type="EMBL" id="ML978136">
    <property type="protein sequence ID" value="KAF2093792.1"/>
    <property type="molecule type" value="Genomic_DNA"/>
</dbReference>
<evidence type="ECO:0000313" key="2">
    <source>
        <dbReference type="Proteomes" id="UP000799772"/>
    </source>
</evidence>